<dbReference type="Gene3D" id="2.60.120.260">
    <property type="entry name" value="Galactose-binding domain-like"/>
    <property type="match status" value="1"/>
</dbReference>
<dbReference type="OrthoDB" id="739at10239"/>
<reference evidence="1 2" key="1">
    <citation type="submission" date="2015-04" db="EMBL/GenBank/DDBJ databases">
        <title>Isolation and characterization of bacteriophages from East Africa Rift Valley soda lakes.</title>
        <authorList>
            <person name="van Zyl L.J."/>
            <person name="Nemavhulani S."/>
            <person name="Cowan D.A."/>
            <person name="Trindade M.I."/>
        </authorList>
    </citation>
    <scope>NUCLEOTIDE SEQUENCE [LARGE SCALE GENOMIC DNA]</scope>
</reference>
<gene>
    <name evidence="1" type="ORF">Shpa_19</name>
</gene>
<sequence>MPVVGAAITTSFAAETSTAVGSFIINTVASMALSAVSQALRGKPRQAGIRSDVTLAGEETPGSLVFGKYATGGFMATAPMTRGSAGGMPNGFLTFVIELADMPIGGLDGIWIGDEKAEILPPVAGSLYPDHNALGGRFSGKAWFRFFNGRTTAYAGLTDHTDQPRPWQEDMIGRGLPFVVMRFRYDREVFQGLPQCLFEVTGIPLYDPRKDSTVGGSGAHRWGQLDTYEPSENPGVQVYNILRGIYYNGAHIWGGRASADDLPLNNWVAAMNACDQLVDGQPRWRASFEAKIGPEHFGGDEPAAVIEEILRGCSGSLAEFGGVYRIRIGGVGMPVMAFTDEDIIISQGQSFEPFRGLDQVYNTVQAQYPEPVAKWASKEAPRRQNAGFLAEDGDAYVASLNLPATPYPAQVQRVMRAYMMDGRRQRQHNITLPPEFAAVEVLDAVAWTSPRNGYINKVFEVTARDDNPRTLLQGFGLRERDPNDYNWTPDMALPSSAASPTTPEPAPRVVLGFDVSGVAIRDANGVQRRPAIRMTWNGDQPDARAIRFQIRPQGQTELAAEGSVHAIADGELIVSEGILANTTYQVRARLVTTRATLWTGWLSVTTPDIRLTPLDLRMDEIAAEVIADAEALEIWIKGDDPVLIGLREDVDAARADVGAARDDIAAEAARLEALAMTNLNVAKAYTDTGLVNESAARVSGDQALAAQIQTLTAALTSDNLLDNPLFGSGLDGWTASGFVTAQDRDPASSNPIFANAPTPRFVQVVPPSSGTRMLRQQFPVEFAANEVIQWRVKAGTRASGRTATVRVNWYNDTGTQIGGNVDTTLTLVVDEWRTFSGQHTPPSGAVEMRWQLVVPSGTSDPTFFADTAVTKVDQSTIARITSLEVAVANNEAAATLFRNTAESRLDANEAAITTEATTRATQDAALSSQINTVSAVANRARTFWQPTAPNNPQIGDIWYDSENNRRPRRWGGTQWNFVDDTRIAQNASAIATESIARADADSALASQINTARTFWQPTAPNNPQIGDIWYDSENNRRPRRWGGTQWNFVDDTRIAQNASAITNESHRARERR</sequence>
<organism evidence="1 2">
    <name type="scientific">Paracoccus phage Shpa</name>
    <dbReference type="NCBI Taxonomy" id="1647282"/>
    <lineage>
        <taxon>Viruses</taxon>
        <taxon>Duplodnaviria</taxon>
        <taxon>Heunggongvirae</taxon>
        <taxon>Uroviricota</taxon>
        <taxon>Caudoviricetes</taxon>
        <taxon>Vhulanivirus</taxon>
        <taxon>Vhulanivirus Shpa</taxon>
    </lineage>
</organism>
<dbReference type="Proteomes" id="UP000223061">
    <property type="component" value="Segment"/>
</dbReference>
<keyword evidence="2" id="KW-1185">Reference proteome</keyword>
<name>A0A0U2C146_9CAUD</name>
<evidence type="ECO:0000313" key="1">
    <source>
        <dbReference type="EMBL" id="AKG94530.1"/>
    </source>
</evidence>
<protein>
    <submittedName>
        <fullName evidence="1">Tail-like protein</fullName>
    </submittedName>
</protein>
<proteinExistence type="predicted"/>
<dbReference type="EMBL" id="KR072689">
    <property type="protein sequence ID" value="AKG94530.1"/>
    <property type="molecule type" value="Genomic_DNA"/>
</dbReference>
<accession>A0A0U2C146</accession>
<evidence type="ECO:0000313" key="2">
    <source>
        <dbReference type="Proteomes" id="UP000223061"/>
    </source>
</evidence>